<dbReference type="AlphaFoldDB" id="G7EAJ0"/>
<evidence type="ECO:0000313" key="9">
    <source>
        <dbReference type="EMBL" id="GAA99850.1"/>
    </source>
</evidence>
<comment type="similarity">
    <text evidence="2 6">Belongs to the MIP/aquaporin (TC 1.A.8) family.</text>
</comment>
<feature type="transmembrane region" description="Helical" evidence="8">
    <location>
        <begin position="117"/>
        <end position="140"/>
    </location>
</feature>
<evidence type="ECO:0000256" key="4">
    <source>
        <dbReference type="ARBA" id="ARBA00022989"/>
    </source>
</evidence>
<reference evidence="9 10" key="2">
    <citation type="journal article" date="2012" name="Open Biol.">
        <title>Characteristics of nucleosomes and linker DNA regions on the genome of the basidiomycete Mixia osmundae revealed by mono- and dinucleosome mapping.</title>
        <authorList>
            <person name="Nishida H."/>
            <person name="Kondo S."/>
            <person name="Matsumoto T."/>
            <person name="Suzuki Y."/>
            <person name="Yoshikawa H."/>
            <person name="Taylor T.D."/>
            <person name="Sugiyama J."/>
        </authorList>
    </citation>
    <scope>NUCLEOTIDE SEQUENCE [LARGE SCALE GENOMIC DNA]</scope>
    <source>
        <strain evidence="10">CBS 9802 / IAM 14324 / JCM 22182 / KY 12970</strain>
    </source>
</reference>
<feature type="transmembrane region" description="Helical" evidence="8">
    <location>
        <begin position="191"/>
        <end position="210"/>
    </location>
</feature>
<dbReference type="InterPro" id="IPR034294">
    <property type="entry name" value="Aquaporin_transptr"/>
</dbReference>
<evidence type="ECO:0000256" key="7">
    <source>
        <dbReference type="SAM" id="MobiDB-lite"/>
    </source>
</evidence>
<keyword evidence="10" id="KW-1185">Reference proteome</keyword>
<keyword evidence="6" id="KW-0813">Transport</keyword>
<keyword evidence="4 8" id="KW-1133">Transmembrane helix</keyword>
<organism evidence="9 10">
    <name type="scientific">Mixia osmundae (strain CBS 9802 / IAM 14324 / JCM 22182 / KY 12970)</name>
    <dbReference type="NCBI Taxonomy" id="764103"/>
    <lineage>
        <taxon>Eukaryota</taxon>
        <taxon>Fungi</taxon>
        <taxon>Dikarya</taxon>
        <taxon>Basidiomycota</taxon>
        <taxon>Pucciniomycotina</taxon>
        <taxon>Mixiomycetes</taxon>
        <taxon>Mixiales</taxon>
        <taxon>Mixiaceae</taxon>
        <taxon>Mixia</taxon>
    </lineage>
</organism>
<dbReference type="PANTHER" id="PTHR19139:SF199">
    <property type="entry name" value="MIP17260P"/>
    <property type="match status" value="1"/>
</dbReference>
<evidence type="ECO:0000256" key="1">
    <source>
        <dbReference type="ARBA" id="ARBA00004141"/>
    </source>
</evidence>
<evidence type="ECO:0000256" key="2">
    <source>
        <dbReference type="ARBA" id="ARBA00006175"/>
    </source>
</evidence>
<dbReference type="OrthoDB" id="3222at2759"/>
<dbReference type="Proteomes" id="UP000009131">
    <property type="component" value="Unassembled WGS sequence"/>
</dbReference>
<keyword evidence="3 6" id="KW-0812">Transmembrane</keyword>
<evidence type="ECO:0000313" key="10">
    <source>
        <dbReference type="Proteomes" id="UP000009131"/>
    </source>
</evidence>
<keyword evidence="5 8" id="KW-0472">Membrane</keyword>
<feature type="transmembrane region" description="Helical" evidence="8">
    <location>
        <begin position="49"/>
        <end position="74"/>
    </location>
</feature>
<comment type="caution">
    <text evidence="9">The sequence shown here is derived from an EMBL/GenBank/DDBJ whole genome shotgun (WGS) entry which is preliminary data.</text>
</comment>
<dbReference type="PANTHER" id="PTHR19139">
    <property type="entry name" value="AQUAPORIN TRANSPORTER"/>
    <property type="match status" value="1"/>
</dbReference>
<dbReference type="InterPro" id="IPR023271">
    <property type="entry name" value="Aquaporin-like"/>
</dbReference>
<evidence type="ECO:0000256" key="3">
    <source>
        <dbReference type="ARBA" id="ARBA00022692"/>
    </source>
</evidence>
<dbReference type="eggNOG" id="KOG0223">
    <property type="taxonomic scope" value="Eukaryota"/>
</dbReference>
<gene>
    <name evidence="9" type="primary">Mo06553</name>
    <name evidence="9" type="ORF">E5Q_06553</name>
</gene>
<comment type="subcellular location">
    <subcellularLocation>
        <location evidence="1">Membrane</location>
        <topology evidence="1">Multi-pass membrane protein</topology>
    </subcellularLocation>
</comment>
<dbReference type="Pfam" id="PF00230">
    <property type="entry name" value="MIP"/>
    <property type="match status" value="1"/>
</dbReference>
<dbReference type="OMA" id="NDWPIET"/>
<evidence type="ECO:0000256" key="8">
    <source>
        <dbReference type="SAM" id="Phobius"/>
    </source>
</evidence>
<feature type="transmembrane region" description="Helical" evidence="8">
    <location>
        <begin position="81"/>
        <end position="105"/>
    </location>
</feature>
<evidence type="ECO:0008006" key="11">
    <source>
        <dbReference type="Google" id="ProtNLM"/>
    </source>
</evidence>
<protein>
    <recommendedName>
        <fullName evidence="11">Aquaporin</fullName>
    </recommendedName>
</protein>
<dbReference type="Gene3D" id="1.20.1080.10">
    <property type="entry name" value="Glycerol uptake facilitator protein"/>
    <property type="match status" value="1"/>
</dbReference>
<dbReference type="RefSeq" id="XP_014570962.1">
    <property type="nucleotide sequence ID" value="XM_014715476.1"/>
</dbReference>
<accession>G7EAJ0</accession>
<dbReference type="STRING" id="764103.G7EAJ0"/>
<dbReference type="InParanoid" id="G7EAJ0"/>
<dbReference type="GO" id="GO:0005886">
    <property type="term" value="C:plasma membrane"/>
    <property type="evidence" value="ECO:0007669"/>
    <property type="project" value="TreeGrafter"/>
</dbReference>
<evidence type="ECO:0000256" key="5">
    <source>
        <dbReference type="ARBA" id="ARBA00023136"/>
    </source>
</evidence>
<dbReference type="GO" id="GO:0015250">
    <property type="term" value="F:water channel activity"/>
    <property type="evidence" value="ECO:0007669"/>
    <property type="project" value="TreeGrafter"/>
</dbReference>
<sequence>MTVTAKLLTAAEQISSIKSLQGAPVLMKQSSMPNLTYRELFELSVAQGISLLVALLITALFNPTISLALCFCGVIKPTRAVILSTAQFVAAIAGAALVAGLTASSGVDSVVARSHEAIGLAQAVFIESTLTTIFVLAVLFQTAEPVSSHRTATSVALAYTGCLLPAIYWTATSLNPARTLATALISNDWPIETWTYILGDVIGVIVACVLRRALVAVSPYTSLLLVERVPAEQISKTRAQMRSTRLTHLQRTALLAAGTTVDLLDQAERALTEATLSSPLHDEARDSTGATRESAPSPPITGAPTEQVKLLPAPDIDMQQPISSPARQGLTEVMPTDVERDRLSIELRSDVLSTISEKTAEQV</sequence>
<dbReference type="EMBL" id="BABT02000240">
    <property type="protein sequence ID" value="GAA99850.1"/>
    <property type="molecule type" value="Genomic_DNA"/>
</dbReference>
<name>G7EAJ0_MIXOS</name>
<dbReference type="InterPro" id="IPR000425">
    <property type="entry name" value="MIP"/>
</dbReference>
<reference evidence="9 10" key="1">
    <citation type="journal article" date="2011" name="J. Gen. Appl. Microbiol.">
        <title>Draft genome sequencing of the enigmatic basidiomycete Mixia osmundae.</title>
        <authorList>
            <person name="Nishida H."/>
            <person name="Nagatsuka Y."/>
            <person name="Sugiyama J."/>
        </authorList>
    </citation>
    <scope>NUCLEOTIDE SEQUENCE [LARGE SCALE GENOMIC DNA]</scope>
    <source>
        <strain evidence="10">CBS 9802 / IAM 14324 / JCM 22182 / KY 12970</strain>
    </source>
</reference>
<feature type="region of interest" description="Disordered" evidence="7">
    <location>
        <begin position="274"/>
        <end position="335"/>
    </location>
</feature>
<dbReference type="PRINTS" id="PR00783">
    <property type="entry name" value="MINTRINSICP"/>
</dbReference>
<dbReference type="SUPFAM" id="SSF81338">
    <property type="entry name" value="Aquaporin-like"/>
    <property type="match status" value="1"/>
</dbReference>
<feature type="transmembrane region" description="Helical" evidence="8">
    <location>
        <begin position="152"/>
        <end position="171"/>
    </location>
</feature>
<evidence type="ECO:0000256" key="6">
    <source>
        <dbReference type="RuleBase" id="RU000477"/>
    </source>
</evidence>
<dbReference type="HOGENOM" id="CLU_763092_0_0_1"/>
<proteinExistence type="inferred from homology"/>